<keyword evidence="10" id="KW-0456">Lyase</keyword>
<dbReference type="InterPro" id="IPR005759">
    <property type="entry name" value="Nth"/>
</dbReference>
<evidence type="ECO:0000256" key="8">
    <source>
        <dbReference type="ARBA" id="ARBA00023204"/>
    </source>
</evidence>
<proteinExistence type="inferred from homology"/>
<keyword evidence="7" id="KW-0411">Iron-sulfur</keyword>
<comment type="caution">
    <text evidence="10">Lacks conserved residue(s) required for the propagation of feature annotation.</text>
</comment>
<comment type="function">
    <text evidence="10">DNA repair enzyme that has both DNA N-glycosylase activity and AP-lyase activity. The DNA N-glycosylase activity releases various damaged pyrimidines from DNA by cleaving the N-glycosidic bond, leaving an AP (apurinic/apyrimidinic) site. The AP-lyase activity cleaves the phosphodiester bond 3' to the AP site by a beta-elimination, leaving a 3'-terminal unsaturated sugar and a product with a terminal 5'-phosphate.</text>
</comment>
<comment type="caution">
    <text evidence="12">The sequence shown here is derived from an EMBL/GenBank/DDBJ whole genome shotgun (WGS) entry which is preliminary data.</text>
</comment>
<dbReference type="InterPro" id="IPR003265">
    <property type="entry name" value="HhH-GPD_domain"/>
</dbReference>
<dbReference type="InterPro" id="IPR023170">
    <property type="entry name" value="HhH_base_excis_C"/>
</dbReference>
<dbReference type="EC" id="4.2.99.18" evidence="10"/>
<evidence type="ECO:0000313" key="12">
    <source>
        <dbReference type="EMBL" id="PIR04527.1"/>
    </source>
</evidence>
<protein>
    <recommendedName>
        <fullName evidence="10">Endonuclease III</fullName>
        <ecNumber evidence="10">4.2.99.18</ecNumber>
    </recommendedName>
    <alternativeName>
        <fullName evidence="10">DNA-(apurinic or apyrimidinic site) lyase</fullName>
    </alternativeName>
</protein>
<dbReference type="HAMAP" id="MF_00942">
    <property type="entry name" value="Nth"/>
    <property type="match status" value="1"/>
</dbReference>
<dbReference type="NCBIfam" id="TIGR01083">
    <property type="entry name" value="nth"/>
    <property type="match status" value="1"/>
</dbReference>
<dbReference type="PANTHER" id="PTHR10359:SF18">
    <property type="entry name" value="ENDONUCLEASE III"/>
    <property type="match status" value="1"/>
</dbReference>
<gene>
    <name evidence="10 12" type="primary">nth</name>
    <name evidence="12" type="ORF">COV59_00155</name>
</gene>
<dbReference type="GO" id="GO:0019104">
    <property type="term" value="F:DNA N-glycosylase activity"/>
    <property type="evidence" value="ECO:0007669"/>
    <property type="project" value="UniProtKB-UniRule"/>
</dbReference>
<evidence type="ECO:0000256" key="1">
    <source>
        <dbReference type="ARBA" id="ARBA00008343"/>
    </source>
</evidence>
<evidence type="ECO:0000256" key="6">
    <source>
        <dbReference type="ARBA" id="ARBA00023004"/>
    </source>
</evidence>
<evidence type="ECO:0000313" key="13">
    <source>
        <dbReference type="Proteomes" id="UP000229600"/>
    </source>
</evidence>
<comment type="similarity">
    <text evidence="1 10">Belongs to the Nth/MutY family.</text>
</comment>
<dbReference type="PANTHER" id="PTHR10359">
    <property type="entry name" value="A/G-SPECIFIC ADENINE GLYCOSYLASE/ENDONUCLEASE III"/>
    <property type="match status" value="1"/>
</dbReference>
<organism evidence="12 13">
    <name type="scientific">Candidatus Magasanikbacteria bacterium CG11_big_fil_rev_8_21_14_0_20_39_34</name>
    <dbReference type="NCBI Taxonomy" id="1974653"/>
    <lineage>
        <taxon>Bacteria</taxon>
        <taxon>Candidatus Magasanikiibacteriota</taxon>
    </lineage>
</organism>
<dbReference type="GO" id="GO:0140078">
    <property type="term" value="F:class I DNA-(apurinic or apyrimidinic site) endonuclease activity"/>
    <property type="evidence" value="ECO:0007669"/>
    <property type="project" value="UniProtKB-EC"/>
</dbReference>
<keyword evidence="9 10" id="KW-0326">Glycosidase</keyword>
<dbReference type="Pfam" id="PF00633">
    <property type="entry name" value="HHH"/>
    <property type="match status" value="1"/>
</dbReference>
<feature type="domain" description="HhH-GPD" evidence="11">
    <location>
        <begin position="54"/>
        <end position="202"/>
    </location>
</feature>
<dbReference type="GO" id="GO:0003677">
    <property type="term" value="F:DNA binding"/>
    <property type="evidence" value="ECO:0007669"/>
    <property type="project" value="UniProtKB-UniRule"/>
</dbReference>
<evidence type="ECO:0000256" key="3">
    <source>
        <dbReference type="ARBA" id="ARBA00022723"/>
    </source>
</evidence>
<dbReference type="SMART" id="SM00478">
    <property type="entry name" value="ENDO3c"/>
    <property type="match status" value="1"/>
</dbReference>
<keyword evidence="2" id="KW-0004">4Fe-4S</keyword>
<dbReference type="Gene3D" id="1.10.340.30">
    <property type="entry name" value="Hypothetical protein, domain 2"/>
    <property type="match status" value="1"/>
</dbReference>
<dbReference type="SUPFAM" id="SSF48150">
    <property type="entry name" value="DNA-glycosylase"/>
    <property type="match status" value="1"/>
</dbReference>
<keyword evidence="10" id="KW-0238">DNA-binding</keyword>
<evidence type="ECO:0000256" key="7">
    <source>
        <dbReference type="ARBA" id="ARBA00023014"/>
    </source>
</evidence>
<evidence type="ECO:0000256" key="4">
    <source>
        <dbReference type="ARBA" id="ARBA00022763"/>
    </source>
</evidence>
<keyword evidence="6" id="KW-0408">Iron</keyword>
<accession>A0A2H0N6M7</accession>
<dbReference type="GO" id="GO:0051539">
    <property type="term" value="F:4 iron, 4 sulfur cluster binding"/>
    <property type="evidence" value="ECO:0007669"/>
    <property type="project" value="UniProtKB-KW"/>
</dbReference>
<dbReference type="AlphaFoldDB" id="A0A2H0N6M7"/>
<comment type="catalytic activity">
    <reaction evidence="10">
        <text>2'-deoxyribonucleotide-(2'-deoxyribose 5'-phosphate)-2'-deoxyribonucleotide-DNA = a 3'-end 2'-deoxyribonucleotide-(2,3-dehydro-2,3-deoxyribose 5'-phosphate)-DNA + a 5'-end 5'-phospho-2'-deoxyribonucleoside-DNA + H(+)</text>
        <dbReference type="Rhea" id="RHEA:66592"/>
        <dbReference type="Rhea" id="RHEA-COMP:13180"/>
        <dbReference type="Rhea" id="RHEA-COMP:16897"/>
        <dbReference type="Rhea" id="RHEA-COMP:17067"/>
        <dbReference type="ChEBI" id="CHEBI:15378"/>
        <dbReference type="ChEBI" id="CHEBI:136412"/>
        <dbReference type="ChEBI" id="CHEBI:157695"/>
        <dbReference type="ChEBI" id="CHEBI:167181"/>
        <dbReference type="EC" id="4.2.99.18"/>
    </reaction>
</comment>
<name>A0A2H0N6M7_9BACT</name>
<keyword evidence="4 10" id="KW-0227">DNA damage</keyword>
<keyword evidence="5 10" id="KW-0378">Hydrolase</keyword>
<keyword evidence="12" id="KW-0255">Endonuclease</keyword>
<keyword evidence="12" id="KW-0540">Nuclease</keyword>
<dbReference type="InterPro" id="IPR011257">
    <property type="entry name" value="DNA_glycosylase"/>
</dbReference>
<dbReference type="Proteomes" id="UP000229600">
    <property type="component" value="Unassembled WGS sequence"/>
</dbReference>
<dbReference type="GO" id="GO:0046872">
    <property type="term" value="F:metal ion binding"/>
    <property type="evidence" value="ECO:0007669"/>
    <property type="project" value="UniProtKB-KW"/>
</dbReference>
<comment type="cofactor">
    <cofactor evidence="10">
        <name>[4Fe-4S] cluster</name>
        <dbReference type="ChEBI" id="CHEBI:49883"/>
    </cofactor>
    <text evidence="10">Binds 1 [4Fe-4S] cluster.</text>
</comment>
<keyword evidence="8 10" id="KW-0234">DNA repair</keyword>
<dbReference type="CDD" id="cd00056">
    <property type="entry name" value="ENDO3c"/>
    <property type="match status" value="1"/>
</dbReference>
<dbReference type="Gene3D" id="1.10.1670.10">
    <property type="entry name" value="Helix-hairpin-Helix base-excision DNA repair enzymes (C-terminal)"/>
    <property type="match status" value="1"/>
</dbReference>
<sequence>MLVLIFTFQKNKMNLELRKKRARVVLKELKRLYPTLQPFLHSNNDFEFLVAVILSAQCTDKKVNEVTEKLFQKYKKREDYVNAKLENFEKDINQIGLYKSKAKNILACAKMIQEQFHGKIPNTMEKMILLPGVGRKTANVVLGNIYGVVEGIAVDTHVARLSEKFSLSDHKDREKIEKDLMHILPKKEWFLFTNRMIAYGREYSPAHKKKSLEDPISQALLQKNFTK</sequence>
<dbReference type="PIRSF" id="PIRSF001435">
    <property type="entry name" value="Nth"/>
    <property type="match status" value="1"/>
</dbReference>
<evidence type="ECO:0000259" key="11">
    <source>
        <dbReference type="SMART" id="SM00478"/>
    </source>
</evidence>
<dbReference type="PROSITE" id="PS01155">
    <property type="entry name" value="ENDONUCLEASE_III_2"/>
    <property type="match status" value="1"/>
</dbReference>
<evidence type="ECO:0000256" key="2">
    <source>
        <dbReference type="ARBA" id="ARBA00022485"/>
    </source>
</evidence>
<dbReference type="InterPro" id="IPR004036">
    <property type="entry name" value="Endonuclease-III-like_CS2"/>
</dbReference>
<dbReference type="FunFam" id="1.10.340.30:FF:000001">
    <property type="entry name" value="Endonuclease III"/>
    <property type="match status" value="1"/>
</dbReference>
<evidence type="ECO:0000256" key="5">
    <source>
        <dbReference type="ARBA" id="ARBA00022801"/>
    </source>
</evidence>
<reference evidence="12 13" key="1">
    <citation type="submission" date="2017-09" db="EMBL/GenBank/DDBJ databases">
        <title>Depth-based differentiation of microbial function through sediment-hosted aquifers and enrichment of novel symbionts in the deep terrestrial subsurface.</title>
        <authorList>
            <person name="Probst A.J."/>
            <person name="Ladd B."/>
            <person name="Jarett J.K."/>
            <person name="Geller-Mcgrath D.E."/>
            <person name="Sieber C.M."/>
            <person name="Emerson J.B."/>
            <person name="Anantharaman K."/>
            <person name="Thomas B.C."/>
            <person name="Malmstrom R."/>
            <person name="Stieglmeier M."/>
            <person name="Klingl A."/>
            <person name="Woyke T."/>
            <person name="Ryan C.M."/>
            <person name="Banfield J.F."/>
        </authorList>
    </citation>
    <scope>NUCLEOTIDE SEQUENCE [LARGE SCALE GENOMIC DNA]</scope>
    <source>
        <strain evidence="12">CG11_big_fil_rev_8_21_14_0_20_39_34</strain>
    </source>
</reference>
<evidence type="ECO:0000256" key="10">
    <source>
        <dbReference type="HAMAP-Rule" id="MF_00942"/>
    </source>
</evidence>
<keyword evidence="3" id="KW-0479">Metal-binding</keyword>
<dbReference type="EMBL" id="PCWN01000001">
    <property type="protein sequence ID" value="PIR04527.1"/>
    <property type="molecule type" value="Genomic_DNA"/>
</dbReference>
<dbReference type="InterPro" id="IPR000445">
    <property type="entry name" value="HhH_motif"/>
</dbReference>
<dbReference type="GO" id="GO:0006285">
    <property type="term" value="P:base-excision repair, AP site formation"/>
    <property type="evidence" value="ECO:0007669"/>
    <property type="project" value="TreeGrafter"/>
</dbReference>
<evidence type="ECO:0000256" key="9">
    <source>
        <dbReference type="ARBA" id="ARBA00023295"/>
    </source>
</evidence>
<dbReference type="Pfam" id="PF00730">
    <property type="entry name" value="HhH-GPD"/>
    <property type="match status" value="1"/>
</dbReference>